<keyword evidence="2" id="KW-0489">Methyltransferase</keyword>
<keyword evidence="1" id="KW-0175">Coiled coil</keyword>
<reference evidence="2 3" key="1">
    <citation type="submission" date="2019-05" db="EMBL/GenBank/DDBJ databases">
        <title>Culicoidintestinum kansasii gen. nov., sp. nov. from the gastrointestinal tract of the biting midge, Culicoides sonorensis.</title>
        <authorList>
            <person name="Neupane S."/>
            <person name="Ghosh A."/>
            <person name="Gunther S."/>
            <person name="Martin K."/>
            <person name="Zurek L."/>
        </authorList>
    </citation>
    <scope>NUCLEOTIDE SEQUENCE [LARGE SCALE GENOMIC DNA]</scope>
    <source>
        <strain evidence="2 3">CS-1</strain>
    </source>
</reference>
<dbReference type="Gene3D" id="3.40.50.150">
    <property type="entry name" value="Vaccinia Virus protein VP39"/>
    <property type="match status" value="1"/>
</dbReference>
<dbReference type="InParanoid" id="A0A5R8QFI1"/>
<dbReference type="InterPro" id="IPR006901">
    <property type="entry name" value="TrmK"/>
</dbReference>
<gene>
    <name evidence="2" type="ORF">FEZ08_04005</name>
</gene>
<organism evidence="2 3">
    <name type="scientific">Culicoidibacter larvae</name>
    <dbReference type="NCBI Taxonomy" id="2579976"/>
    <lineage>
        <taxon>Bacteria</taxon>
        <taxon>Bacillati</taxon>
        <taxon>Bacillota</taxon>
        <taxon>Culicoidibacteria</taxon>
        <taxon>Culicoidibacterales</taxon>
        <taxon>Culicoidibacteraceae</taxon>
        <taxon>Culicoidibacter</taxon>
    </lineage>
</organism>
<feature type="coiled-coil region" evidence="1">
    <location>
        <begin position="184"/>
        <end position="224"/>
    </location>
</feature>
<dbReference type="Pfam" id="PF04816">
    <property type="entry name" value="TrmK"/>
    <property type="match status" value="1"/>
</dbReference>
<dbReference type="SUPFAM" id="SSF53335">
    <property type="entry name" value="S-adenosyl-L-methionine-dependent methyltransferases"/>
    <property type="match status" value="1"/>
</dbReference>
<dbReference type="PIRSF" id="PIRSF018637">
    <property type="entry name" value="TrmK"/>
    <property type="match status" value="1"/>
</dbReference>
<dbReference type="AlphaFoldDB" id="A0A5R8QFI1"/>
<keyword evidence="2" id="KW-0808">Transferase</keyword>
<protein>
    <submittedName>
        <fullName evidence="2">SAM-dependent methyltransferase</fullName>
    </submittedName>
</protein>
<keyword evidence="3" id="KW-1185">Reference proteome</keyword>
<dbReference type="PANTHER" id="PTHR38451">
    <property type="entry name" value="TRNA (ADENINE(22)-N(1))-METHYLTRANSFERASE"/>
    <property type="match status" value="1"/>
</dbReference>
<accession>A0A5R8QFI1</accession>
<evidence type="ECO:0000313" key="2">
    <source>
        <dbReference type="EMBL" id="TLG76789.1"/>
    </source>
</evidence>
<name>A0A5R8QFI1_9FIRM</name>
<dbReference type="GO" id="GO:0160105">
    <property type="term" value="F:tRNA (adenine(22)-N1)-methyltransferase activity"/>
    <property type="evidence" value="ECO:0007669"/>
    <property type="project" value="InterPro"/>
</dbReference>
<dbReference type="Proteomes" id="UP000306912">
    <property type="component" value="Unassembled WGS sequence"/>
</dbReference>
<dbReference type="InterPro" id="IPR029063">
    <property type="entry name" value="SAM-dependent_MTases_sf"/>
</dbReference>
<dbReference type="GO" id="GO:0032259">
    <property type="term" value="P:methylation"/>
    <property type="evidence" value="ECO:0007669"/>
    <property type="project" value="UniProtKB-KW"/>
</dbReference>
<proteinExistence type="predicted"/>
<dbReference type="FunCoup" id="A0A5R8QFI1">
    <property type="interactions" value="12"/>
</dbReference>
<comment type="caution">
    <text evidence="2">The sequence shown here is derived from an EMBL/GenBank/DDBJ whole genome shotgun (WGS) entry which is preliminary data.</text>
</comment>
<evidence type="ECO:0000256" key="1">
    <source>
        <dbReference type="SAM" id="Coils"/>
    </source>
</evidence>
<sequence>MQLSKRLEQLIEYIPVGSRLVDVGTDHGYVPVEAVARGIASFAIAADVASGPLQAAQASIDAAGLGTSVEARLGSGLQVLADSDAVDVAIVAGMGGRLIVDILSEAEFVPQMLILQANVADHLVRQWLFDHSFAIVAETTVLEAGKYYPVIVAERSESVAASEGSDLAILVGKRNLVRPSTEFLDRWIDELAHSRALLAQLKQAENTEEKQKQVNQRIRLIQEVLSRETAKCD</sequence>
<evidence type="ECO:0000313" key="3">
    <source>
        <dbReference type="Proteomes" id="UP000306912"/>
    </source>
</evidence>
<dbReference type="EMBL" id="VBWP01000002">
    <property type="protein sequence ID" value="TLG76789.1"/>
    <property type="molecule type" value="Genomic_DNA"/>
</dbReference>
<dbReference type="RefSeq" id="WP_138190426.1">
    <property type="nucleotide sequence ID" value="NZ_VBWP01000002.1"/>
</dbReference>
<dbReference type="PANTHER" id="PTHR38451:SF1">
    <property type="entry name" value="TRNA (ADENINE(22)-N(1))-METHYLTRANSFERASE"/>
    <property type="match status" value="1"/>
</dbReference>
<dbReference type="Gene3D" id="1.10.287.1890">
    <property type="match status" value="1"/>
</dbReference>
<dbReference type="OrthoDB" id="5881184at2"/>